<proteinExistence type="predicted"/>
<comment type="caution">
    <text evidence="2">The sequence shown here is derived from an EMBL/GenBank/DDBJ whole genome shotgun (WGS) entry which is preliminary data.</text>
</comment>
<accession>A0ABX0RI01</accession>
<organism evidence="2 3">
    <name type="scientific">Candidatus Pantoea multigeneris</name>
    <dbReference type="NCBI Taxonomy" id="2608357"/>
    <lineage>
        <taxon>Bacteria</taxon>
        <taxon>Pseudomonadati</taxon>
        <taxon>Pseudomonadota</taxon>
        <taxon>Gammaproteobacteria</taxon>
        <taxon>Enterobacterales</taxon>
        <taxon>Erwiniaceae</taxon>
        <taxon>Pantoea</taxon>
    </lineage>
</organism>
<dbReference type="EMBL" id="VWXF01000015">
    <property type="protein sequence ID" value="NIF24439.1"/>
    <property type="molecule type" value="Genomic_DNA"/>
</dbReference>
<evidence type="ECO:0000313" key="3">
    <source>
        <dbReference type="Proteomes" id="UP001515683"/>
    </source>
</evidence>
<protein>
    <submittedName>
        <fullName evidence="2">Porin</fullName>
    </submittedName>
</protein>
<keyword evidence="1" id="KW-0732">Signal</keyword>
<reference evidence="2 3" key="1">
    <citation type="journal article" date="2019" name="bioRxiv">
        <title>Bacteria contribute to plant secondary compound degradation in a generalist herbivore system.</title>
        <authorList>
            <person name="Francoeur C.B."/>
            <person name="Khadempour L."/>
            <person name="Moreira-Soto R.D."/>
            <person name="Gotting K."/>
            <person name="Book A.J."/>
            <person name="Pinto-Tomas A.A."/>
            <person name="Keefover-Ring K."/>
            <person name="Currie C.R."/>
        </authorList>
    </citation>
    <scope>NUCLEOTIDE SEQUENCE [LARGE SCALE GENOMIC DNA]</scope>
    <source>
        <strain evidence="2">Acro-835</strain>
    </source>
</reference>
<dbReference type="RefSeq" id="WP_167018366.1">
    <property type="nucleotide sequence ID" value="NZ_VWXF01000015.1"/>
</dbReference>
<sequence length="418" mass="47174">MKANALAILICALFPISASASLKDNNIESRLDEIERRLQQQQGTGFINSNDSKNNLKFYGDVEFDFDAASRTGRLTSNKHAQGFWGEGNNERLNIGGRILLGFDGKREMADGHYAGFTVQPLAKVNGEMGLDDAAFYFGETKNWQIKAGRFEAWDMFAFNQDTFIEHSGNTANDLYSDGYGYIYMMKEGRGRSKNGGNLLVNKEWDNWYFEVNTVLEDGSALFADGTYHGYKLENRKNSLRMRPVLAWRGENVTVAAGMESNLMRNAWGYHDTRGQWVDQSRRTGYGLTMKWLAAQPDPRDNLVMNFNAAMLDAKDERDLSLGANGLWRDVELGYIFAHNKIDKLNPAAFGGAGPWLTKPGSYNIHTLHASWKLPDMLQMDNFAIYLGGYASVINSEMANNSHSDPRYGARLRMKYHF</sequence>
<keyword evidence="3" id="KW-1185">Reference proteome</keyword>
<dbReference type="Proteomes" id="UP001515683">
    <property type="component" value="Unassembled WGS sequence"/>
</dbReference>
<dbReference type="Pfam" id="PF16966">
    <property type="entry name" value="Porin_8"/>
    <property type="match status" value="1"/>
</dbReference>
<evidence type="ECO:0000313" key="2">
    <source>
        <dbReference type="EMBL" id="NIF24439.1"/>
    </source>
</evidence>
<name>A0ABX0RI01_9GAMM</name>
<evidence type="ECO:0000256" key="1">
    <source>
        <dbReference type="SAM" id="SignalP"/>
    </source>
</evidence>
<feature type="chain" id="PRO_5045657214" evidence="1">
    <location>
        <begin position="21"/>
        <end position="418"/>
    </location>
</feature>
<feature type="signal peptide" evidence="1">
    <location>
        <begin position="1"/>
        <end position="20"/>
    </location>
</feature>
<dbReference type="InterPro" id="IPR016963">
    <property type="entry name" value="Glycoporin_RafY"/>
</dbReference>
<gene>
    <name evidence="2" type="ORF">F3J40_22970</name>
</gene>